<dbReference type="AlphaFoldDB" id="A0A1G6PHL1"/>
<keyword evidence="3" id="KW-1185">Reference proteome</keyword>
<name>A0A1G6PHL1_9GAMM</name>
<evidence type="ECO:0000259" key="1">
    <source>
        <dbReference type="Pfam" id="PF12697"/>
    </source>
</evidence>
<evidence type="ECO:0000313" key="2">
    <source>
        <dbReference type="EMBL" id="SDC78825.1"/>
    </source>
</evidence>
<dbReference type="STRING" id="1226327.SAMN05421732_11357"/>
<dbReference type="RefSeq" id="WP_092820784.1">
    <property type="nucleotide sequence ID" value="NZ_BAABKJ010000013.1"/>
</dbReference>
<organism evidence="2 3">
    <name type="scientific">Acinetobacter kookii</name>
    <dbReference type="NCBI Taxonomy" id="1226327"/>
    <lineage>
        <taxon>Bacteria</taxon>
        <taxon>Pseudomonadati</taxon>
        <taxon>Pseudomonadota</taxon>
        <taxon>Gammaproteobacteria</taxon>
        <taxon>Moraxellales</taxon>
        <taxon>Moraxellaceae</taxon>
        <taxon>Acinetobacter</taxon>
    </lineage>
</organism>
<dbReference type="PANTHER" id="PTHR43689">
    <property type="entry name" value="HYDROLASE"/>
    <property type="match status" value="1"/>
</dbReference>
<sequence length="263" mass="29439">MSILAREYQLSFDSYYLYAKSWQSTEANPELAPIILMHDSLGSVALWRDFPAQLAAQTKRIVYAYDRLGFGQSAVNHQPLGLDFVITEATHGFKAVLDYFALKDFIVLGHSVGGGMSAAIAAEYSQRCQALVTIAAQYEVEERTLAGIREAKQAFRQAGQMERLAKYHADKAQWVLDAWTETWLAPAFKDWNLSQVLPQVQCPSLIIHGEQDEYGTLAQPRQIFAGVKGAAELQILEDLHHMPHKEQPELVLALISEFLAEIS</sequence>
<dbReference type="SUPFAM" id="SSF53474">
    <property type="entry name" value="alpha/beta-Hydrolases"/>
    <property type="match status" value="1"/>
</dbReference>
<dbReference type="Proteomes" id="UP000243468">
    <property type="component" value="Unassembled WGS sequence"/>
</dbReference>
<dbReference type="OrthoDB" id="9779853at2"/>
<dbReference type="PANTHER" id="PTHR43689:SF8">
    <property type="entry name" value="ALPHA_BETA-HYDROLASES SUPERFAMILY PROTEIN"/>
    <property type="match status" value="1"/>
</dbReference>
<dbReference type="InterPro" id="IPR000073">
    <property type="entry name" value="AB_hydrolase_1"/>
</dbReference>
<dbReference type="Pfam" id="PF12697">
    <property type="entry name" value="Abhydrolase_6"/>
    <property type="match status" value="1"/>
</dbReference>
<feature type="domain" description="AB hydrolase-1" evidence="1">
    <location>
        <begin position="34"/>
        <end position="253"/>
    </location>
</feature>
<reference evidence="3" key="1">
    <citation type="submission" date="2016-09" db="EMBL/GenBank/DDBJ databases">
        <authorList>
            <person name="Varghese N."/>
            <person name="Submissions S."/>
        </authorList>
    </citation>
    <scope>NUCLEOTIDE SEQUENCE [LARGE SCALE GENOMIC DNA]</scope>
    <source>
        <strain evidence="3">ANC 4667</strain>
    </source>
</reference>
<dbReference type="PRINTS" id="PR00111">
    <property type="entry name" value="ABHYDROLASE"/>
</dbReference>
<evidence type="ECO:0000313" key="3">
    <source>
        <dbReference type="Proteomes" id="UP000243468"/>
    </source>
</evidence>
<dbReference type="EMBL" id="FMYO01000013">
    <property type="protein sequence ID" value="SDC78825.1"/>
    <property type="molecule type" value="Genomic_DNA"/>
</dbReference>
<gene>
    <name evidence="2" type="ORF">SAMN05421732_11357</name>
</gene>
<accession>A0A1G6PHL1</accession>
<proteinExistence type="predicted"/>
<dbReference type="InterPro" id="IPR029058">
    <property type="entry name" value="AB_hydrolase_fold"/>
</dbReference>
<protein>
    <submittedName>
        <fullName evidence="2">Pimeloyl-ACP methyl ester carboxylesterase</fullName>
    </submittedName>
</protein>
<dbReference type="Gene3D" id="3.40.50.1820">
    <property type="entry name" value="alpha/beta hydrolase"/>
    <property type="match status" value="1"/>
</dbReference>